<sequence>MEQAHSAEVQTKSMGEVEIIELKVGYLTRSLLCFNVYASNKCRF</sequence>
<keyword evidence="2" id="KW-1185">Reference proteome</keyword>
<protein>
    <submittedName>
        <fullName evidence="1">920_t:CDS:1</fullName>
    </submittedName>
</protein>
<dbReference type="EMBL" id="CAMKVN010000434">
    <property type="protein sequence ID" value="CAI2167914.1"/>
    <property type="molecule type" value="Genomic_DNA"/>
</dbReference>
<dbReference type="Proteomes" id="UP001153678">
    <property type="component" value="Unassembled WGS sequence"/>
</dbReference>
<evidence type="ECO:0000313" key="1">
    <source>
        <dbReference type="EMBL" id="CAI2167914.1"/>
    </source>
</evidence>
<dbReference type="AlphaFoldDB" id="A0A9W4WNY2"/>
<comment type="caution">
    <text evidence="1">The sequence shown here is derived from an EMBL/GenBank/DDBJ whole genome shotgun (WGS) entry which is preliminary data.</text>
</comment>
<proteinExistence type="predicted"/>
<gene>
    <name evidence="1" type="ORF">FWILDA_LOCUS3320</name>
</gene>
<accession>A0A9W4WNY2</accession>
<organism evidence="1 2">
    <name type="scientific">Funneliformis geosporum</name>
    <dbReference type="NCBI Taxonomy" id="1117311"/>
    <lineage>
        <taxon>Eukaryota</taxon>
        <taxon>Fungi</taxon>
        <taxon>Fungi incertae sedis</taxon>
        <taxon>Mucoromycota</taxon>
        <taxon>Glomeromycotina</taxon>
        <taxon>Glomeromycetes</taxon>
        <taxon>Glomerales</taxon>
        <taxon>Glomeraceae</taxon>
        <taxon>Funneliformis</taxon>
    </lineage>
</organism>
<evidence type="ECO:0000313" key="2">
    <source>
        <dbReference type="Proteomes" id="UP001153678"/>
    </source>
</evidence>
<reference evidence="1" key="1">
    <citation type="submission" date="2022-08" db="EMBL/GenBank/DDBJ databases">
        <authorList>
            <person name="Kallberg Y."/>
            <person name="Tangrot J."/>
            <person name="Rosling A."/>
        </authorList>
    </citation>
    <scope>NUCLEOTIDE SEQUENCE</scope>
    <source>
        <strain evidence="1">Wild A</strain>
    </source>
</reference>
<name>A0A9W4WNY2_9GLOM</name>